<dbReference type="RefSeq" id="WP_138245349.1">
    <property type="nucleotide sequence ID" value="NZ_CP040330.1"/>
</dbReference>
<evidence type="ECO:0000313" key="1">
    <source>
        <dbReference type="EMBL" id="QCS42872.1"/>
    </source>
</evidence>
<protein>
    <submittedName>
        <fullName evidence="1">Uncharacterized protein</fullName>
    </submittedName>
</protein>
<gene>
    <name evidence="1" type="ORF">FEJ81_11070</name>
</gene>
<proteinExistence type="predicted"/>
<dbReference type="AlphaFoldDB" id="A0A4P8WII2"/>
<dbReference type="Proteomes" id="UP000302218">
    <property type="component" value="Chromosome"/>
</dbReference>
<dbReference type="EMBL" id="CP040330">
    <property type="protein sequence ID" value="QCS42872.1"/>
    <property type="molecule type" value="Genomic_DNA"/>
</dbReference>
<dbReference type="KEGG" id="nvr:FEJ81_11070"/>
<name>A0A4P8WII2_9EURY</name>
<accession>A0A4P8WII2</accession>
<dbReference type="GeneID" id="40265821"/>
<sequence length="75" mass="8420">MSQSVVANDDTENPCSQGQVMDFLINQDIAEYSDPCLTLRVNSISSNDIEQLQDMGWKAEVYHDNGETLVTVHQM</sequence>
<reference evidence="2" key="1">
    <citation type="submission" date="2019-05" db="EMBL/GenBank/DDBJ databases">
        <title>Genome sequence and methylation pattern of the halophilic Archaeon Natrinema versiforme BOL5-4.</title>
        <authorList>
            <person name="DasSarma P."/>
            <person name="Anton B.P."/>
            <person name="DasSarma S.L."/>
            <person name="Martinez F.L."/>
            <person name="Guzman D."/>
            <person name="Roberts R.J."/>
            <person name="DasSarma S."/>
        </authorList>
    </citation>
    <scope>NUCLEOTIDE SEQUENCE [LARGE SCALE GENOMIC DNA]</scope>
    <source>
        <strain evidence="2">BOL5-4</strain>
    </source>
</reference>
<organism evidence="1 2">
    <name type="scientific">Natrinema versiforme</name>
    <dbReference type="NCBI Taxonomy" id="88724"/>
    <lineage>
        <taxon>Archaea</taxon>
        <taxon>Methanobacteriati</taxon>
        <taxon>Methanobacteriota</taxon>
        <taxon>Stenosarchaea group</taxon>
        <taxon>Halobacteria</taxon>
        <taxon>Halobacteriales</taxon>
        <taxon>Natrialbaceae</taxon>
        <taxon>Natrinema</taxon>
    </lineage>
</organism>
<evidence type="ECO:0000313" key="2">
    <source>
        <dbReference type="Proteomes" id="UP000302218"/>
    </source>
</evidence>